<proteinExistence type="predicted"/>
<feature type="compositionally biased region" description="Basic and acidic residues" evidence="1">
    <location>
        <begin position="12"/>
        <end position="21"/>
    </location>
</feature>
<dbReference type="EMBL" id="AP028215">
    <property type="protein sequence ID" value="BEI92260.1"/>
    <property type="molecule type" value="Genomic_DNA"/>
</dbReference>
<sequence>MSYAEQMPSELFESHSSHSEDAAPGYQPLRQAYVPGAMAVQDAMAAPVSFAPQTSSTLSTSPRLSSSRYVGIGAAPVSPAPQTSSTLSASPRLSSSRHCPILAYSLPTTQPGLVRTIDFPESPTDMVLLLSALIYGTRGGPWVHNPPPTIAEYLTLHRLYTKYAVRSFLVAMLRHQISAHAYDLAAPLANARSAHGEIFSCLRLAATCRSSRLWDCALKYSRTWQYFVSPWRMDEHAIADVGEEAYVVLLALEAVKNALGESAWTDLRVLYNGEGKPGVTSSRDNTVFWVEDMVG</sequence>
<evidence type="ECO:0000313" key="2">
    <source>
        <dbReference type="EMBL" id="BEI92260.1"/>
    </source>
</evidence>
<gene>
    <name evidence="2" type="ORF">CcaverHIS019_0410800</name>
</gene>
<dbReference type="Proteomes" id="UP001233271">
    <property type="component" value="Chromosome 4"/>
</dbReference>
<organism evidence="2 3">
    <name type="scientific">Cutaneotrichosporon cavernicola</name>
    <dbReference type="NCBI Taxonomy" id="279322"/>
    <lineage>
        <taxon>Eukaryota</taxon>
        <taxon>Fungi</taxon>
        <taxon>Dikarya</taxon>
        <taxon>Basidiomycota</taxon>
        <taxon>Agaricomycotina</taxon>
        <taxon>Tremellomycetes</taxon>
        <taxon>Trichosporonales</taxon>
        <taxon>Trichosporonaceae</taxon>
        <taxon>Cutaneotrichosporon</taxon>
    </lineage>
</organism>
<dbReference type="KEGG" id="ccac:CcaHIS019_0410800"/>
<reference evidence="2" key="1">
    <citation type="journal article" date="2023" name="BMC Genomics">
        <title>Chromosome-level genome assemblies of Cutaneotrichosporon spp. (Trichosporonales, Basidiomycota) reveal imbalanced evolution between nucleotide sequences and chromosome synteny.</title>
        <authorList>
            <person name="Kobayashi Y."/>
            <person name="Kayamori A."/>
            <person name="Aoki K."/>
            <person name="Shiwa Y."/>
            <person name="Matsutani M."/>
            <person name="Fujita N."/>
            <person name="Sugita T."/>
            <person name="Iwasaki W."/>
            <person name="Tanaka N."/>
            <person name="Takashima M."/>
        </authorList>
    </citation>
    <scope>NUCLEOTIDE SEQUENCE</scope>
    <source>
        <strain evidence="2">HIS019</strain>
    </source>
</reference>
<protein>
    <submittedName>
        <fullName evidence="2">Uncharacterized protein</fullName>
    </submittedName>
</protein>
<name>A0AA48L5F0_9TREE</name>
<evidence type="ECO:0000313" key="3">
    <source>
        <dbReference type="Proteomes" id="UP001233271"/>
    </source>
</evidence>
<dbReference type="GeneID" id="85496130"/>
<evidence type="ECO:0000256" key="1">
    <source>
        <dbReference type="SAM" id="MobiDB-lite"/>
    </source>
</evidence>
<accession>A0AA48L5F0</accession>
<feature type="region of interest" description="Disordered" evidence="1">
    <location>
        <begin position="1"/>
        <end position="24"/>
    </location>
</feature>
<dbReference type="AlphaFoldDB" id="A0AA48L5F0"/>
<dbReference type="RefSeq" id="XP_060457525.1">
    <property type="nucleotide sequence ID" value="XM_060600985.1"/>
</dbReference>
<keyword evidence="3" id="KW-1185">Reference proteome</keyword>